<dbReference type="InterPro" id="IPR029026">
    <property type="entry name" value="tRNA_m1G_MTases_N"/>
</dbReference>
<dbReference type="GO" id="GO:0070475">
    <property type="term" value="P:rRNA base methylation"/>
    <property type="evidence" value="ECO:0007669"/>
    <property type="project" value="TreeGrafter"/>
</dbReference>
<dbReference type="PANTHER" id="PTHR30027">
    <property type="entry name" value="RIBOSOMAL RNA SMALL SUBUNIT METHYLTRANSFERASE E"/>
    <property type="match status" value="1"/>
</dbReference>
<comment type="subcellular location">
    <subcellularLocation>
        <location evidence="1 12">Cytoplasm</location>
    </subcellularLocation>
</comment>
<keyword evidence="7 12" id="KW-0489">Methyltransferase</keyword>
<feature type="domain" description="Ribosomal RNA small subunit methyltransferase E PUA-like" evidence="14">
    <location>
        <begin position="20"/>
        <end position="65"/>
    </location>
</feature>
<dbReference type="SUPFAM" id="SSF75217">
    <property type="entry name" value="alpha/beta knot"/>
    <property type="match status" value="1"/>
</dbReference>
<dbReference type="NCBIfam" id="NF008692">
    <property type="entry name" value="PRK11713.1-5"/>
    <property type="match status" value="1"/>
</dbReference>
<dbReference type="PANTHER" id="PTHR30027:SF3">
    <property type="entry name" value="16S RRNA (URACIL(1498)-N(3))-METHYLTRANSFERASE"/>
    <property type="match status" value="1"/>
</dbReference>
<evidence type="ECO:0000256" key="9">
    <source>
        <dbReference type="ARBA" id="ARBA00022691"/>
    </source>
</evidence>
<comment type="similarity">
    <text evidence="2 12">Belongs to the RNA methyltransferase RsmE family.</text>
</comment>
<accession>A0A1T4VYE3</accession>
<sequence length="244" mass="26969">MRIPRFYCPLELQLGQTLCLPEAVFRHAIQVLRLQLGESLVLFNGQGGEYLAELIELGKRTASVRLHSFEPLSRESPLELSLVQALLKPDKMDFALQKAVELGVSDFQPLLTHRSVVRTDQEKIEKKLQHWQAVALSACEQSGRTHIPKIHPPQTLSHYLTTLSSTTHYVILAPDSQQDLRTIAATQKLAVLIGPEGGFSDQELELCLAAGMQGVTLGARILRAETASTSVLAILQLLHGDLRV</sequence>
<keyword evidence="9 12" id="KW-0949">S-adenosyl-L-methionine</keyword>
<keyword evidence="5 12" id="KW-0963">Cytoplasm</keyword>
<proteinExistence type="inferred from homology"/>
<evidence type="ECO:0000256" key="4">
    <source>
        <dbReference type="ARBA" id="ARBA00013673"/>
    </source>
</evidence>
<dbReference type="InterPro" id="IPR015947">
    <property type="entry name" value="PUA-like_sf"/>
</dbReference>
<dbReference type="GO" id="GO:0070042">
    <property type="term" value="F:rRNA (uridine-N3-)-methyltransferase activity"/>
    <property type="evidence" value="ECO:0007669"/>
    <property type="project" value="TreeGrafter"/>
</dbReference>
<dbReference type="Pfam" id="PF04452">
    <property type="entry name" value="Methyltrans_RNA"/>
    <property type="match status" value="1"/>
</dbReference>
<gene>
    <name evidence="15" type="ORF">SAMN02745130_00643</name>
</gene>
<name>A0A1T4VYE3_9GAMM</name>
<evidence type="ECO:0000259" key="13">
    <source>
        <dbReference type="Pfam" id="PF04452"/>
    </source>
</evidence>
<evidence type="ECO:0000256" key="5">
    <source>
        <dbReference type="ARBA" id="ARBA00022490"/>
    </source>
</evidence>
<evidence type="ECO:0000256" key="3">
    <source>
        <dbReference type="ARBA" id="ARBA00012328"/>
    </source>
</evidence>
<dbReference type="Proteomes" id="UP000190460">
    <property type="component" value="Unassembled WGS sequence"/>
</dbReference>
<evidence type="ECO:0000313" key="15">
    <source>
        <dbReference type="EMBL" id="SKA70040.1"/>
    </source>
</evidence>
<evidence type="ECO:0000256" key="10">
    <source>
        <dbReference type="ARBA" id="ARBA00025699"/>
    </source>
</evidence>
<dbReference type="Gene3D" id="2.40.240.20">
    <property type="entry name" value="Hypothetical PUA domain-like, domain 1"/>
    <property type="match status" value="1"/>
</dbReference>
<dbReference type="NCBIfam" id="TIGR00046">
    <property type="entry name" value="RsmE family RNA methyltransferase"/>
    <property type="match status" value="1"/>
</dbReference>
<keyword evidence="16" id="KW-1185">Reference proteome</keyword>
<dbReference type="CDD" id="cd18084">
    <property type="entry name" value="RsmE-like"/>
    <property type="match status" value="1"/>
</dbReference>
<dbReference type="EC" id="2.1.1.193" evidence="3 12"/>
<evidence type="ECO:0000256" key="2">
    <source>
        <dbReference type="ARBA" id="ARBA00005528"/>
    </source>
</evidence>
<dbReference type="RefSeq" id="WP_078921123.1">
    <property type="nucleotide sequence ID" value="NZ_FUYB01000002.1"/>
</dbReference>
<dbReference type="SUPFAM" id="SSF88697">
    <property type="entry name" value="PUA domain-like"/>
    <property type="match status" value="1"/>
</dbReference>
<keyword evidence="6 12" id="KW-0698">rRNA processing</keyword>
<evidence type="ECO:0000256" key="7">
    <source>
        <dbReference type="ARBA" id="ARBA00022603"/>
    </source>
</evidence>
<feature type="domain" description="Ribosomal RNA small subunit methyltransferase E methyltransferase" evidence="13">
    <location>
        <begin position="75"/>
        <end position="236"/>
    </location>
</feature>
<dbReference type="AlphaFoldDB" id="A0A1T4VYE3"/>
<organism evidence="15 16">
    <name type="scientific">Thiothrix eikelboomii</name>
    <dbReference type="NCBI Taxonomy" id="92487"/>
    <lineage>
        <taxon>Bacteria</taxon>
        <taxon>Pseudomonadati</taxon>
        <taxon>Pseudomonadota</taxon>
        <taxon>Gammaproteobacteria</taxon>
        <taxon>Thiotrichales</taxon>
        <taxon>Thiotrichaceae</taxon>
        <taxon>Thiothrix</taxon>
    </lineage>
</organism>
<evidence type="ECO:0000256" key="8">
    <source>
        <dbReference type="ARBA" id="ARBA00022679"/>
    </source>
</evidence>
<evidence type="ECO:0000256" key="1">
    <source>
        <dbReference type="ARBA" id="ARBA00004496"/>
    </source>
</evidence>
<comment type="catalytic activity">
    <reaction evidence="11 12">
        <text>uridine(1498) in 16S rRNA + S-adenosyl-L-methionine = N(3)-methyluridine(1498) in 16S rRNA + S-adenosyl-L-homocysteine + H(+)</text>
        <dbReference type="Rhea" id="RHEA:42920"/>
        <dbReference type="Rhea" id="RHEA-COMP:10283"/>
        <dbReference type="Rhea" id="RHEA-COMP:10284"/>
        <dbReference type="ChEBI" id="CHEBI:15378"/>
        <dbReference type="ChEBI" id="CHEBI:57856"/>
        <dbReference type="ChEBI" id="CHEBI:59789"/>
        <dbReference type="ChEBI" id="CHEBI:65315"/>
        <dbReference type="ChEBI" id="CHEBI:74502"/>
        <dbReference type="EC" id="2.1.1.193"/>
    </reaction>
</comment>
<evidence type="ECO:0000256" key="6">
    <source>
        <dbReference type="ARBA" id="ARBA00022552"/>
    </source>
</evidence>
<dbReference type="PIRSF" id="PIRSF015601">
    <property type="entry name" value="MTase_slr0722"/>
    <property type="match status" value="1"/>
</dbReference>
<dbReference type="InterPro" id="IPR046886">
    <property type="entry name" value="RsmE_MTase_dom"/>
</dbReference>
<evidence type="ECO:0000259" key="14">
    <source>
        <dbReference type="Pfam" id="PF20260"/>
    </source>
</evidence>
<dbReference type="Gene3D" id="3.40.1280.10">
    <property type="match status" value="1"/>
</dbReference>
<dbReference type="InterPro" id="IPR006700">
    <property type="entry name" value="RsmE"/>
</dbReference>
<evidence type="ECO:0000256" key="11">
    <source>
        <dbReference type="ARBA" id="ARBA00047944"/>
    </source>
</evidence>
<evidence type="ECO:0000256" key="12">
    <source>
        <dbReference type="PIRNR" id="PIRNR015601"/>
    </source>
</evidence>
<dbReference type="EMBL" id="FUYB01000002">
    <property type="protein sequence ID" value="SKA70040.1"/>
    <property type="molecule type" value="Genomic_DNA"/>
</dbReference>
<dbReference type="GO" id="GO:0005737">
    <property type="term" value="C:cytoplasm"/>
    <property type="evidence" value="ECO:0007669"/>
    <property type="project" value="UniProtKB-SubCell"/>
</dbReference>
<dbReference type="InterPro" id="IPR046887">
    <property type="entry name" value="RsmE_PUA-like"/>
</dbReference>
<dbReference type="InterPro" id="IPR029028">
    <property type="entry name" value="Alpha/beta_knot_MTases"/>
</dbReference>
<dbReference type="OrthoDB" id="9815641at2"/>
<protein>
    <recommendedName>
        <fullName evidence="4 12">Ribosomal RNA small subunit methyltransferase E</fullName>
        <ecNumber evidence="3 12">2.1.1.193</ecNumber>
    </recommendedName>
</protein>
<dbReference type="STRING" id="92487.SAMN02745130_00643"/>
<reference evidence="15 16" key="1">
    <citation type="submission" date="2017-02" db="EMBL/GenBank/DDBJ databases">
        <authorList>
            <person name="Peterson S.W."/>
        </authorList>
    </citation>
    <scope>NUCLEOTIDE SEQUENCE [LARGE SCALE GENOMIC DNA]</scope>
    <source>
        <strain evidence="15 16">ATCC 49788</strain>
    </source>
</reference>
<dbReference type="Pfam" id="PF20260">
    <property type="entry name" value="PUA_4"/>
    <property type="match status" value="1"/>
</dbReference>
<keyword evidence="8 12" id="KW-0808">Transferase</keyword>
<comment type="function">
    <text evidence="10 12">Specifically methylates the N3 position of the uracil ring of uridine 1498 (m3U1498) in 16S rRNA. Acts on the fully assembled 30S ribosomal subunit.</text>
</comment>
<evidence type="ECO:0000313" key="16">
    <source>
        <dbReference type="Proteomes" id="UP000190460"/>
    </source>
</evidence>